<gene>
    <name evidence="1" type="ORF">PGT21_017754</name>
</gene>
<sequence length="71" mass="8200">MPSEQRDDSRAIVMPKQALEQKKALKTFDSDPLRPMLGMLLSLCIRRYSPKCRGPTESMLIAYFHDDVESR</sequence>
<dbReference type="AlphaFoldDB" id="A0A5B0QIU8"/>
<reference evidence="1 2" key="1">
    <citation type="submission" date="2019-05" db="EMBL/GenBank/DDBJ databases">
        <title>Emergence of the Ug99 lineage of the wheat stem rust pathogen through somatic hybridization.</title>
        <authorList>
            <person name="Li F."/>
            <person name="Upadhyaya N.M."/>
            <person name="Sperschneider J."/>
            <person name="Matny O."/>
            <person name="Nguyen-Phuc H."/>
            <person name="Mago R."/>
            <person name="Raley C."/>
            <person name="Miller M.E."/>
            <person name="Silverstein K.A.T."/>
            <person name="Henningsen E."/>
            <person name="Hirsch C.D."/>
            <person name="Visser B."/>
            <person name="Pretorius Z.A."/>
            <person name="Steffenson B.J."/>
            <person name="Schwessinger B."/>
            <person name="Dodds P.N."/>
            <person name="Figueroa M."/>
        </authorList>
    </citation>
    <scope>NUCLEOTIDE SEQUENCE [LARGE SCALE GENOMIC DNA]</scope>
    <source>
        <strain evidence="1">21-0</strain>
    </source>
</reference>
<dbReference type="EMBL" id="VSWC01000015">
    <property type="protein sequence ID" value="KAA1112983.1"/>
    <property type="molecule type" value="Genomic_DNA"/>
</dbReference>
<evidence type="ECO:0000313" key="1">
    <source>
        <dbReference type="EMBL" id="KAA1112983.1"/>
    </source>
</evidence>
<name>A0A5B0QIU8_PUCGR</name>
<proteinExistence type="predicted"/>
<evidence type="ECO:0000313" key="2">
    <source>
        <dbReference type="Proteomes" id="UP000324748"/>
    </source>
</evidence>
<accession>A0A5B0QIU8</accession>
<dbReference type="Proteomes" id="UP000324748">
    <property type="component" value="Unassembled WGS sequence"/>
</dbReference>
<organism evidence="1 2">
    <name type="scientific">Puccinia graminis f. sp. tritici</name>
    <dbReference type="NCBI Taxonomy" id="56615"/>
    <lineage>
        <taxon>Eukaryota</taxon>
        <taxon>Fungi</taxon>
        <taxon>Dikarya</taxon>
        <taxon>Basidiomycota</taxon>
        <taxon>Pucciniomycotina</taxon>
        <taxon>Pucciniomycetes</taxon>
        <taxon>Pucciniales</taxon>
        <taxon>Pucciniaceae</taxon>
        <taxon>Puccinia</taxon>
    </lineage>
</organism>
<keyword evidence="2" id="KW-1185">Reference proteome</keyword>
<protein>
    <submittedName>
        <fullName evidence="1">Uncharacterized protein</fullName>
    </submittedName>
</protein>
<comment type="caution">
    <text evidence="1">The sequence shown here is derived from an EMBL/GenBank/DDBJ whole genome shotgun (WGS) entry which is preliminary data.</text>
</comment>